<feature type="compositionally biased region" description="Polar residues" evidence="1">
    <location>
        <begin position="110"/>
        <end position="121"/>
    </location>
</feature>
<feature type="region of interest" description="Disordered" evidence="1">
    <location>
        <begin position="721"/>
        <end position="752"/>
    </location>
</feature>
<reference evidence="2" key="1">
    <citation type="submission" date="2013-11" db="EMBL/GenBank/DDBJ databases">
        <title>Genome sequence of the fusiform rust pathogen reveals effectors for host alternation and coevolution with pine.</title>
        <authorList>
            <consortium name="DOE Joint Genome Institute"/>
            <person name="Smith K."/>
            <person name="Pendleton A."/>
            <person name="Kubisiak T."/>
            <person name="Anderson C."/>
            <person name="Salamov A."/>
            <person name="Aerts A."/>
            <person name="Riley R."/>
            <person name="Clum A."/>
            <person name="Lindquist E."/>
            <person name="Ence D."/>
            <person name="Campbell M."/>
            <person name="Kronenberg Z."/>
            <person name="Feau N."/>
            <person name="Dhillon B."/>
            <person name="Hamelin R."/>
            <person name="Burleigh J."/>
            <person name="Smith J."/>
            <person name="Yandell M."/>
            <person name="Nelson C."/>
            <person name="Grigoriev I."/>
            <person name="Davis J."/>
        </authorList>
    </citation>
    <scope>NUCLEOTIDE SEQUENCE</scope>
    <source>
        <strain evidence="2">G11</strain>
    </source>
</reference>
<feature type="compositionally biased region" description="Low complexity" evidence="1">
    <location>
        <begin position="9"/>
        <end position="21"/>
    </location>
</feature>
<accession>A0A9P6NWT8</accession>
<feature type="compositionally biased region" description="Polar residues" evidence="1">
    <location>
        <begin position="131"/>
        <end position="140"/>
    </location>
</feature>
<dbReference type="AlphaFoldDB" id="A0A9P6NWT8"/>
<comment type="caution">
    <text evidence="2">The sequence shown here is derived from an EMBL/GenBank/DDBJ whole genome shotgun (WGS) entry which is preliminary data.</text>
</comment>
<protein>
    <submittedName>
        <fullName evidence="2">Uncharacterized protein</fullName>
    </submittedName>
</protein>
<feature type="region of interest" description="Disordered" evidence="1">
    <location>
        <begin position="1"/>
        <end position="167"/>
    </location>
</feature>
<evidence type="ECO:0000313" key="3">
    <source>
        <dbReference type="Proteomes" id="UP000886653"/>
    </source>
</evidence>
<sequence length="752" mass="82294">MGHQPNIDPSLPSATASTTAPPGTPPGPPAPSAASLLPLGFDHLPLSNSLAPLLHPRPPAPLSYAAGDDPSAHRPSSSKRARRRASIEFHGSDGDTSDTETDSPDDEYQDNQPSSNVTGSRPENEDENGVGSKTTRASTGTDERSKKKHKSSKRTRHSFRASNGPDLRASVDPLHLAHALALIQQQQPNPFYAPGSSSILAGLGVSTPSHNGSNAPAGSHPGGGGSSQQQSLSDYEILSRIEAATNPLRAQILNLQSQVEALDHQRIATAREMTSLRDALNVVTRKLDSLTGTETQPIEDRVIAFDPQISRITGAPTPPAASPHINALDIPVLAPSTPLQNVFGDRRLPRLSAAIGNSRLDDERASLRSLLTHDLAATGPSTAAGILSHSQPSRFENEEPFRRAGSAKKPDTPSVPSFTNPHSLINKTKKHRRPELSRTVRATVFRLMGISTSTPPATGPVPTTGVGHEPKFGNEKSRAYHGYTTSPCFPEYTNEDLIDPISKAKIWRWDWSRTIRQSPNNTAFAKEIRNVIVSEVEDTSKAMHSDVPLGDWEYLDDAIDSAYTNMRRERENQIDPSKMVKKEVHRARNKKRGLKEDKCKRRRKALDEYRSDPSAFGPKLRELGIELADRPLRVQKVGEEAVNSSWDECLDLRYMSSEDEHNARDFENPIAVGPDRPDSSLSLSDKIFAICRPDWRSSELQNLFVFLDAVKQPERAYRRVLGEPRHTHPPPGTPGWMIAPDRAPDPSTNQAN</sequence>
<dbReference type="OrthoDB" id="2502708at2759"/>
<feature type="compositionally biased region" description="Basic residues" evidence="1">
    <location>
        <begin position="146"/>
        <end position="159"/>
    </location>
</feature>
<keyword evidence="3" id="KW-1185">Reference proteome</keyword>
<gene>
    <name evidence="2" type="ORF">CROQUDRAFT_650391</name>
</gene>
<organism evidence="2 3">
    <name type="scientific">Cronartium quercuum f. sp. fusiforme G11</name>
    <dbReference type="NCBI Taxonomy" id="708437"/>
    <lineage>
        <taxon>Eukaryota</taxon>
        <taxon>Fungi</taxon>
        <taxon>Dikarya</taxon>
        <taxon>Basidiomycota</taxon>
        <taxon>Pucciniomycotina</taxon>
        <taxon>Pucciniomycetes</taxon>
        <taxon>Pucciniales</taxon>
        <taxon>Coleosporiaceae</taxon>
        <taxon>Cronartium</taxon>
    </lineage>
</organism>
<dbReference type="Proteomes" id="UP000886653">
    <property type="component" value="Unassembled WGS sequence"/>
</dbReference>
<name>A0A9P6NWT8_9BASI</name>
<feature type="region of interest" description="Disordered" evidence="1">
    <location>
        <begin position="383"/>
        <end position="434"/>
    </location>
</feature>
<feature type="region of interest" description="Disordered" evidence="1">
    <location>
        <begin position="203"/>
        <end position="232"/>
    </location>
</feature>
<feature type="compositionally biased region" description="Acidic residues" evidence="1">
    <location>
        <begin position="95"/>
        <end position="109"/>
    </location>
</feature>
<evidence type="ECO:0000256" key="1">
    <source>
        <dbReference type="SAM" id="MobiDB-lite"/>
    </source>
</evidence>
<dbReference type="EMBL" id="MU167210">
    <property type="protein sequence ID" value="KAG0151847.1"/>
    <property type="molecule type" value="Genomic_DNA"/>
</dbReference>
<proteinExistence type="predicted"/>
<feature type="compositionally biased region" description="Pro residues" evidence="1">
    <location>
        <begin position="22"/>
        <end position="31"/>
    </location>
</feature>
<feature type="compositionally biased region" description="Polar residues" evidence="1">
    <location>
        <begin position="414"/>
        <end position="426"/>
    </location>
</feature>
<evidence type="ECO:0000313" key="2">
    <source>
        <dbReference type="EMBL" id="KAG0151847.1"/>
    </source>
</evidence>